<dbReference type="Gene3D" id="3.30.70.1950">
    <property type="match status" value="1"/>
</dbReference>
<comment type="caution">
    <text evidence="2">The sequence shown here is derived from an EMBL/GenBank/DDBJ whole genome shotgun (WGS) entry which is preliminary data.</text>
</comment>
<dbReference type="EMBL" id="DVLU01000065">
    <property type="protein sequence ID" value="HIT85601.1"/>
    <property type="molecule type" value="Genomic_DNA"/>
</dbReference>
<sequence length="221" mass="24969">MRIERIDKNKVIILLKTGELGEYGIDAANVTANSKGVRNFIAMVLDKMRRRTDFDPVCGRLEVRYRPDAGELWLIISRLSDKELRRLEAAKKRGIRGVHIKATVRENGRTKQAHGTGAPRQGKVSAVFVFESFNDMCEGLMRADKRVIGTGALYRSGKSYCFSVRFGSAAEHRKTSAVLREYASCSYGEKLMRHIAEHWQLVAEKDALANMAERITELYGE</sequence>
<accession>A0A9D1H3T8</accession>
<reference evidence="2" key="2">
    <citation type="journal article" date="2021" name="PeerJ">
        <title>Extensive microbial diversity within the chicken gut microbiome revealed by metagenomics and culture.</title>
        <authorList>
            <person name="Gilroy R."/>
            <person name="Ravi A."/>
            <person name="Getino M."/>
            <person name="Pursley I."/>
            <person name="Horton D.L."/>
            <person name="Alikhan N.F."/>
            <person name="Baker D."/>
            <person name="Gharbi K."/>
            <person name="Hall N."/>
            <person name="Watson M."/>
            <person name="Adriaenssens E.M."/>
            <person name="Foster-Nyarko E."/>
            <person name="Jarju S."/>
            <person name="Secka A."/>
            <person name="Antonio M."/>
            <person name="Oren A."/>
            <person name="Chaudhuri R.R."/>
            <person name="La Ragione R."/>
            <person name="Hildebrand F."/>
            <person name="Pallen M.J."/>
        </authorList>
    </citation>
    <scope>NUCLEOTIDE SEQUENCE</scope>
    <source>
        <strain evidence="2">CHK181-108</strain>
    </source>
</reference>
<dbReference type="Proteomes" id="UP000824165">
    <property type="component" value="Unassembled WGS sequence"/>
</dbReference>
<gene>
    <name evidence="2" type="ORF">IAA60_06810</name>
</gene>
<evidence type="ECO:0000313" key="3">
    <source>
        <dbReference type="Proteomes" id="UP000824165"/>
    </source>
</evidence>
<proteinExistence type="inferred from homology"/>
<dbReference type="InterPro" id="IPR008681">
    <property type="entry name" value="Neg-reg_MecA"/>
</dbReference>
<evidence type="ECO:0000256" key="1">
    <source>
        <dbReference type="ARBA" id="ARBA00005397"/>
    </source>
</evidence>
<name>A0A9D1H3T8_9FIRM</name>
<comment type="similarity">
    <text evidence="1">Belongs to the MecA family.</text>
</comment>
<dbReference type="InterPro" id="IPR038471">
    <property type="entry name" value="MecA_C_sf"/>
</dbReference>
<organism evidence="2 3">
    <name type="scientific">Candidatus Ornithomonoglobus intestinigallinarum</name>
    <dbReference type="NCBI Taxonomy" id="2840894"/>
    <lineage>
        <taxon>Bacteria</taxon>
        <taxon>Bacillati</taxon>
        <taxon>Bacillota</taxon>
        <taxon>Clostridia</taxon>
        <taxon>Candidatus Ornithomonoglobus</taxon>
    </lineage>
</organism>
<dbReference type="AlphaFoldDB" id="A0A9D1H3T8"/>
<evidence type="ECO:0000313" key="2">
    <source>
        <dbReference type="EMBL" id="HIT85601.1"/>
    </source>
</evidence>
<dbReference type="Pfam" id="PF05389">
    <property type="entry name" value="MecA"/>
    <property type="match status" value="1"/>
</dbReference>
<reference evidence="2" key="1">
    <citation type="submission" date="2020-10" db="EMBL/GenBank/DDBJ databases">
        <authorList>
            <person name="Gilroy R."/>
        </authorList>
    </citation>
    <scope>NUCLEOTIDE SEQUENCE</scope>
    <source>
        <strain evidence="2">CHK181-108</strain>
    </source>
</reference>
<protein>
    <submittedName>
        <fullName evidence="2">Adaptor protein MecA</fullName>
    </submittedName>
</protein>